<feature type="transmembrane region" description="Helical" evidence="7">
    <location>
        <begin position="105"/>
        <end position="127"/>
    </location>
</feature>
<organism evidence="8 9">
    <name type="scientific">Bacillus cereus</name>
    <dbReference type="NCBI Taxonomy" id="1396"/>
    <lineage>
        <taxon>Bacteria</taxon>
        <taxon>Bacillati</taxon>
        <taxon>Bacillota</taxon>
        <taxon>Bacilli</taxon>
        <taxon>Bacillales</taxon>
        <taxon>Bacillaceae</taxon>
        <taxon>Bacillus</taxon>
        <taxon>Bacillus cereus group</taxon>
    </lineage>
</organism>
<dbReference type="NCBIfam" id="TIGR00790">
    <property type="entry name" value="fnt"/>
    <property type="match status" value="1"/>
</dbReference>
<keyword evidence="5 7" id="KW-0472">Membrane</keyword>
<accession>A0A2B1KJG9</accession>
<dbReference type="InterPro" id="IPR023271">
    <property type="entry name" value="Aquaporin-like"/>
</dbReference>
<dbReference type="PANTHER" id="PTHR30520:SF6">
    <property type="entry name" value="FORMATE_NITRATE FAMILY TRANSPORTER (EUROFUNG)"/>
    <property type="match status" value="1"/>
</dbReference>
<dbReference type="GO" id="GO:0015499">
    <property type="term" value="F:formate transmembrane transporter activity"/>
    <property type="evidence" value="ECO:0007669"/>
    <property type="project" value="TreeGrafter"/>
</dbReference>
<evidence type="ECO:0000256" key="6">
    <source>
        <dbReference type="ARBA" id="ARBA00049660"/>
    </source>
</evidence>
<dbReference type="Pfam" id="PF01226">
    <property type="entry name" value="Form_Nir_trans"/>
    <property type="match status" value="1"/>
</dbReference>
<dbReference type="PANTHER" id="PTHR30520">
    <property type="entry name" value="FORMATE TRANSPORTER-RELATED"/>
    <property type="match status" value="1"/>
</dbReference>
<dbReference type="Proteomes" id="UP000225182">
    <property type="component" value="Unassembled WGS sequence"/>
</dbReference>
<evidence type="ECO:0000256" key="7">
    <source>
        <dbReference type="SAM" id="Phobius"/>
    </source>
</evidence>
<dbReference type="InterPro" id="IPR024002">
    <property type="entry name" value="For/NO2_transpt_CS"/>
</dbReference>
<sequence>MSVYTPEEITELAANSGRKKAHLSLLPMLILGFLGGAFIALGYLLDIHVIGTMPKSWGSFTSFLGASVFPIGLILVILAGGELVTGNMMTVSMAWLQKKITLFRLLRNLVIVTFSNFIGAVFVAYFFGHIVGLTEGVFLAKTISIAQAKLQDTPLQAFISAIGCNWLVCLAVWLSMGSKEFIGKIIGIWFPVMTFVAIGFQHVVANMFVIPAAIFAGHLTWAEYFPNFIFVFFGNLVGGMLFVALPYFISYNKKLSSSTEKTEIKNKSISA</sequence>
<evidence type="ECO:0000256" key="4">
    <source>
        <dbReference type="ARBA" id="ARBA00022989"/>
    </source>
</evidence>
<dbReference type="PROSITE" id="PS01006">
    <property type="entry name" value="FORMATE_NITRITE_TP_2"/>
    <property type="match status" value="1"/>
</dbReference>
<protein>
    <submittedName>
        <fullName evidence="8">Formate/nitrite transporter</fullName>
    </submittedName>
</protein>
<comment type="subcellular location">
    <subcellularLocation>
        <location evidence="1">Membrane</location>
        <topology evidence="1">Multi-pass membrane protein</topology>
    </subcellularLocation>
</comment>
<dbReference type="RefSeq" id="WP_098540638.1">
    <property type="nucleotide sequence ID" value="NZ_NUYN01000024.1"/>
</dbReference>
<evidence type="ECO:0000256" key="3">
    <source>
        <dbReference type="ARBA" id="ARBA00022692"/>
    </source>
</evidence>
<keyword evidence="3 7" id="KW-0812">Transmembrane</keyword>
<dbReference type="EMBL" id="NUYN01000024">
    <property type="protein sequence ID" value="PFN24162.1"/>
    <property type="molecule type" value="Genomic_DNA"/>
</dbReference>
<evidence type="ECO:0000313" key="9">
    <source>
        <dbReference type="Proteomes" id="UP000225182"/>
    </source>
</evidence>
<keyword evidence="4 7" id="KW-1133">Transmembrane helix</keyword>
<dbReference type="AlphaFoldDB" id="A0A2B1KJG9"/>
<feature type="transmembrane region" description="Helical" evidence="7">
    <location>
        <begin position="57"/>
        <end position="84"/>
    </location>
</feature>
<feature type="transmembrane region" description="Helical" evidence="7">
    <location>
        <begin position="228"/>
        <end position="249"/>
    </location>
</feature>
<reference evidence="8 9" key="1">
    <citation type="submission" date="2017-09" db="EMBL/GenBank/DDBJ databases">
        <title>Large-scale bioinformatics analysis of Bacillus genomes uncovers conserved roles of natural products in bacterial physiology.</title>
        <authorList>
            <consortium name="Agbiome Team Llc"/>
            <person name="Bleich R.M."/>
            <person name="Grubbs K.J."/>
            <person name="Santa Maria K.C."/>
            <person name="Allen S.E."/>
            <person name="Farag S."/>
            <person name="Shank E.A."/>
            <person name="Bowers A."/>
        </authorList>
    </citation>
    <scope>NUCLEOTIDE SEQUENCE [LARGE SCALE GENOMIC DNA]</scope>
    <source>
        <strain evidence="8 9">AFS076905</strain>
    </source>
</reference>
<feature type="transmembrane region" description="Helical" evidence="7">
    <location>
        <begin position="25"/>
        <end position="45"/>
    </location>
</feature>
<evidence type="ECO:0000256" key="5">
    <source>
        <dbReference type="ARBA" id="ARBA00023136"/>
    </source>
</evidence>
<name>A0A2B1KJG9_BACCE</name>
<proteinExistence type="inferred from homology"/>
<dbReference type="FunFam" id="1.20.1080.10:FF:000011">
    <property type="entry name" value="Formate family transporter"/>
    <property type="match status" value="1"/>
</dbReference>
<dbReference type="Gene3D" id="1.20.1080.10">
    <property type="entry name" value="Glycerol uptake facilitator protein"/>
    <property type="match status" value="1"/>
</dbReference>
<dbReference type="InterPro" id="IPR000292">
    <property type="entry name" value="For/NO2_transpt"/>
</dbReference>
<feature type="transmembrane region" description="Helical" evidence="7">
    <location>
        <begin position="157"/>
        <end position="176"/>
    </location>
</feature>
<feature type="transmembrane region" description="Helical" evidence="7">
    <location>
        <begin position="188"/>
        <end position="216"/>
    </location>
</feature>
<evidence type="ECO:0000256" key="1">
    <source>
        <dbReference type="ARBA" id="ARBA00004141"/>
    </source>
</evidence>
<comment type="similarity">
    <text evidence="6">Belongs to the FNT transporter (TC 1.A.16) family.</text>
</comment>
<comment type="caution">
    <text evidence="8">The sequence shown here is derived from an EMBL/GenBank/DDBJ whole genome shotgun (WGS) entry which is preliminary data.</text>
</comment>
<evidence type="ECO:0000313" key="8">
    <source>
        <dbReference type="EMBL" id="PFN24162.1"/>
    </source>
</evidence>
<gene>
    <name evidence="8" type="ORF">COJ50_14295</name>
</gene>
<keyword evidence="2" id="KW-0813">Transport</keyword>
<evidence type="ECO:0000256" key="2">
    <source>
        <dbReference type="ARBA" id="ARBA00022448"/>
    </source>
</evidence>
<dbReference type="GO" id="GO:0005886">
    <property type="term" value="C:plasma membrane"/>
    <property type="evidence" value="ECO:0007669"/>
    <property type="project" value="TreeGrafter"/>
</dbReference>